<dbReference type="Proteomes" id="UP000051373">
    <property type="component" value="Unassembled WGS sequence"/>
</dbReference>
<dbReference type="STRING" id="1703779.AMJ83_04955"/>
<evidence type="ECO:0000256" key="6">
    <source>
        <dbReference type="ARBA" id="ARBA00023077"/>
    </source>
</evidence>
<dbReference type="GO" id="GO:0009279">
    <property type="term" value="C:cell outer membrane"/>
    <property type="evidence" value="ECO:0007669"/>
    <property type="project" value="UniProtKB-SubCell"/>
</dbReference>
<dbReference type="PANTHER" id="PTHR30069:SF29">
    <property type="entry name" value="HEMOGLOBIN AND HEMOGLOBIN-HAPTOGLOBIN-BINDING PROTEIN 1-RELATED"/>
    <property type="match status" value="1"/>
</dbReference>
<dbReference type="SUPFAM" id="SSF56935">
    <property type="entry name" value="Porins"/>
    <property type="match status" value="1"/>
</dbReference>
<dbReference type="PANTHER" id="PTHR30069">
    <property type="entry name" value="TONB-DEPENDENT OUTER MEMBRANE RECEPTOR"/>
    <property type="match status" value="1"/>
</dbReference>
<keyword evidence="5" id="KW-0732">Signal</keyword>
<dbReference type="GO" id="GO:0044718">
    <property type="term" value="P:siderophore transmembrane transport"/>
    <property type="evidence" value="ECO:0007669"/>
    <property type="project" value="TreeGrafter"/>
</dbReference>
<comment type="subcellular location">
    <subcellularLocation>
        <location evidence="1">Cell outer membrane</location>
        <topology evidence="1">Multi-pass membrane protein</topology>
    </subcellularLocation>
</comment>
<evidence type="ECO:0000313" key="11">
    <source>
        <dbReference type="EMBL" id="KPK63807.1"/>
    </source>
</evidence>
<dbReference type="InterPro" id="IPR036942">
    <property type="entry name" value="Beta-barrel_TonB_sf"/>
</dbReference>
<evidence type="ECO:0000256" key="2">
    <source>
        <dbReference type="ARBA" id="ARBA00022448"/>
    </source>
</evidence>
<name>A0A0S8FSW0_UNCW3</name>
<feature type="domain" description="TonB-dependent receptor-like beta-barrel" evidence="10">
    <location>
        <begin position="306"/>
        <end position="779"/>
    </location>
</feature>
<evidence type="ECO:0000256" key="7">
    <source>
        <dbReference type="ARBA" id="ARBA00023136"/>
    </source>
</evidence>
<accession>A0A0S8FSW0</accession>
<dbReference type="Gene3D" id="2.60.40.1120">
    <property type="entry name" value="Carboxypeptidase-like, regulatory domain"/>
    <property type="match status" value="1"/>
</dbReference>
<evidence type="ECO:0000256" key="1">
    <source>
        <dbReference type="ARBA" id="ARBA00004571"/>
    </source>
</evidence>
<proteinExistence type="predicted"/>
<protein>
    <recommendedName>
        <fullName evidence="10">TonB-dependent receptor-like beta-barrel domain-containing protein</fullName>
    </recommendedName>
</protein>
<keyword evidence="2" id="KW-0813">Transport</keyword>
<reference evidence="11 12" key="1">
    <citation type="journal article" date="2015" name="Microbiome">
        <title>Genomic resolution of linkages in carbon, nitrogen, and sulfur cycling among widespread estuary sediment bacteria.</title>
        <authorList>
            <person name="Baker B.J."/>
            <person name="Lazar C.S."/>
            <person name="Teske A.P."/>
            <person name="Dick G.J."/>
        </authorList>
    </citation>
    <scope>NUCLEOTIDE SEQUENCE [LARGE SCALE GENOMIC DNA]</scope>
    <source>
        <strain evidence="11">SM23_42</strain>
    </source>
</reference>
<dbReference type="EMBL" id="LJUJ01000008">
    <property type="protein sequence ID" value="KPK63807.1"/>
    <property type="molecule type" value="Genomic_DNA"/>
</dbReference>
<dbReference type="Pfam" id="PF13620">
    <property type="entry name" value="CarboxypepD_reg"/>
    <property type="match status" value="1"/>
</dbReference>
<keyword evidence="4" id="KW-0812">Transmembrane</keyword>
<evidence type="ECO:0000259" key="10">
    <source>
        <dbReference type="Pfam" id="PF00593"/>
    </source>
</evidence>
<dbReference type="InterPro" id="IPR039426">
    <property type="entry name" value="TonB-dep_rcpt-like"/>
</dbReference>
<dbReference type="GO" id="GO:0015344">
    <property type="term" value="F:siderophore uptake transmembrane transporter activity"/>
    <property type="evidence" value="ECO:0007669"/>
    <property type="project" value="TreeGrafter"/>
</dbReference>
<keyword evidence="8" id="KW-0675">Receptor</keyword>
<keyword evidence="3" id="KW-1134">Transmembrane beta strand</keyword>
<keyword evidence="7" id="KW-0472">Membrane</keyword>
<evidence type="ECO:0000256" key="9">
    <source>
        <dbReference type="ARBA" id="ARBA00023237"/>
    </source>
</evidence>
<evidence type="ECO:0000313" key="12">
    <source>
        <dbReference type="Proteomes" id="UP000051373"/>
    </source>
</evidence>
<gene>
    <name evidence="11" type="ORF">AMJ83_04955</name>
</gene>
<evidence type="ECO:0000256" key="5">
    <source>
        <dbReference type="ARBA" id="ARBA00022729"/>
    </source>
</evidence>
<sequence>MAQFYIVAMLCTAVSGKIQGIVKDEDSGKPIPYAHVSILNTQIGAATAKDGTFFVLSMAPGSYSVEFSHLGYQTKLVKDVIVEINQTVRLEITLKQSPIEIAPVTVISKTPFVSKDMTGATYIIRKAELAVLPIDYTVELIAFQPSVARLDTGLHVRGGRVTEVLYMVDNVSIIDPHTGDPVLSMPKGVLNEVIFLSGGYDIEYGRAMSGVVNLITEHPLERLYTRVYGKSERIMPYDYNFGYVNYQGSVHVPVSRKFKGLISFDLMQTNDWNPRLHVLPHKQRDDYTLYGKWLFAPSGKWRLTLTGAKSRVQFDRYDTQWKFNLNHYRSDLIDGNLQAANLSFLPDSRKFLNVTLSRLHATKIYGVREWGPYGLFENFTFKDSSSIKWPTYSVRNPYGADFYVEADIPLYDYPLTDGDYPEYRRRSSNVLGAKGYARIQVHKYHEVKAGFEYAFMELKNFNQFVPNEYLLFGKEYKLTDEYTFHPREYSMFVQDNIDYKGLYARVGLRYDRFATGIDGVEPKAIISPRCGVSFMVTEKFVFRTNIGLYTQPPLYDHLYSYHNILPLPSHLERYLPLVGNPKLNPEKTMSYELGLQGAINEKLGATINIFYKDVSDLIGTRFIPAAPRDYVRYENVEYANIRGVEMIIEFAHSLFAGKVSYTLSWARGTSSYAEEVYDIFDWYESHDTITYNAEEYYLNFDQRHRIFVQGVLNLPMQTKFHAFGYFGSGFPYTPPGEEGITEERNVLRLKFQKQVDCVLSKSFRIGKSSLTLSLEILNLLGVRYQIRKHGPLIHYANIDYQDFYRYYFNHIYSVADKYYAPPADKNHDGIVTPREQYEAFLGLVSESDDWVNAYSAPRRARLGLSITL</sequence>
<dbReference type="InterPro" id="IPR000531">
    <property type="entry name" value="Beta-barrel_TonB"/>
</dbReference>
<organism evidence="11 12">
    <name type="scientific">candidate division WOR_3 bacterium SM23_42</name>
    <dbReference type="NCBI Taxonomy" id="1703779"/>
    <lineage>
        <taxon>Bacteria</taxon>
        <taxon>Bacteria division WOR-3</taxon>
    </lineage>
</organism>
<keyword evidence="6" id="KW-0798">TonB box</keyword>
<dbReference type="Gene3D" id="2.40.170.20">
    <property type="entry name" value="TonB-dependent receptor, beta-barrel domain"/>
    <property type="match status" value="1"/>
</dbReference>
<evidence type="ECO:0000256" key="3">
    <source>
        <dbReference type="ARBA" id="ARBA00022452"/>
    </source>
</evidence>
<evidence type="ECO:0000256" key="8">
    <source>
        <dbReference type="ARBA" id="ARBA00023170"/>
    </source>
</evidence>
<comment type="caution">
    <text evidence="11">The sequence shown here is derived from an EMBL/GenBank/DDBJ whole genome shotgun (WGS) entry which is preliminary data.</text>
</comment>
<evidence type="ECO:0000256" key="4">
    <source>
        <dbReference type="ARBA" id="ARBA00022692"/>
    </source>
</evidence>
<dbReference type="InterPro" id="IPR008969">
    <property type="entry name" value="CarboxyPept-like_regulatory"/>
</dbReference>
<dbReference type="Pfam" id="PF00593">
    <property type="entry name" value="TonB_dep_Rec_b-barrel"/>
    <property type="match status" value="1"/>
</dbReference>
<keyword evidence="9" id="KW-0998">Cell outer membrane</keyword>
<dbReference type="SUPFAM" id="SSF49464">
    <property type="entry name" value="Carboxypeptidase regulatory domain-like"/>
    <property type="match status" value="1"/>
</dbReference>
<dbReference type="AlphaFoldDB" id="A0A0S8FSW0"/>